<feature type="compositionally biased region" description="Basic and acidic residues" evidence="1">
    <location>
        <begin position="151"/>
        <end position="172"/>
    </location>
</feature>
<sequence>MPEGDSAIPLKQKSRRGQTKRAVKSKNTGDKRKLGSKAIKTIPVVQGPVMRLSDGSLQAAIEKARPESTAEIDIKTARLIKNLAEQEEVTGAAVENLGAKGQSSKQEVECVPRVEKENATEIVDTLTEAGTQTELYPFDLVMNMVKQMVERSEVNQERRHRENEENQERRYQDLCAMITKRRDAGPKLSGSTSSEDDTSETLSRSLEKSGEVEYHAPGPDIDYSIAPKVLADSVDHSLNTFADSIDSLISSLEKISLWRSQDMNKHKYINPDHSRWL</sequence>
<proteinExistence type="predicted"/>
<reference evidence="2 3" key="1">
    <citation type="journal article" date="2020" name="Genome Biol. Evol.">
        <title>Comparative genomics of Sclerotiniaceae.</title>
        <authorList>
            <person name="Valero Jimenez C.A."/>
            <person name="Steentjes M."/>
            <person name="Scholten O.E."/>
            <person name="Van Kan J.A.L."/>
        </authorList>
    </citation>
    <scope>NUCLEOTIDE SEQUENCE [LARGE SCALE GENOMIC DNA]</scope>
    <source>
        <strain evidence="2 3">B1</strain>
    </source>
</reference>
<dbReference type="EMBL" id="RCSX01000051">
    <property type="protein sequence ID" value="KAF7913096.1"/>
    <property type="molecule type" value="Genomic_DNA"/>
</dbReference>
<dbReference type="RefSeq" id="XP_038804327.1">
    <property type="nucleotide sequence ID" value="XM_038959269.1"/>
</dbReference>
<evidence type="ECO:0000313" key="3">
    <source>
        <dbReference type="Proteomes" id="UP000783213"/>
    </source>
</evidence>
<protein>
    <submittedName>
        <fullName evidence="2">Uncharacterized protein</fullName>
    </submittedName>
</protein>
<evidence type="ECO:0000313" key="2">
    <source>
        <dbReference type="EMBL" id="KAF7913096.1"/>
    </source>
</evidence>
<accession>A0ABQ7I587</accession>
<feature type="region of interest" description="Disordered" evidence="1">
    <location>
        <begin position="151"/>
        <end position="219"/>
    </location>
</feature>
<organism evidence="2 3">
    <name type="scientific">Botrytis deweyae</name>
    <dbReference type="NCBI Taxonomy" id="2478750"/>
    <lineage>
        <taxon>Eukaryota</taxon>
        <taxon>Fungi</taxon>
        <taxon>Dikarya</taxon>
        <taxon>Ascomycota</taxon>
        <taxon>Pezizomycotina</taxon>
        <taxon>Leotiomycetes</taxon>
        <taxon>Helotiales</taxon>
        <taxon>Sclerotiniaceae</taxon>
        <taxon>Botrytis</taxon>
    </lineage>
</organism>
<feature type="compositionally biased region" description="Basic residues" evidence="1">
    <location>
        <begin position="12"/>
        <end position="24"/>
    </location>
</feature>
<dbReference type="GeneID" id="62238418"/>
<feature type="compositionally biased region" description="Basic and acidic residues" evidence="1">
    <location>
        <begin position="205"/>
        <end position="214"/>
    </location>
</feature>
<gene>
    <name evidence="2" type="ORF">EAE98_011647</name>
</gene>
<feature type="region of interest" description="Disordered" evidence="1">
    <location>
        <begin position="1"/>
        <end position="37"/>
    </location>
</feature>
<name>A0ABQ7I587_9HELO</name>
<keyword evidence="3" id="KW-1185">Reference proteome</keyword>
<comment type="caution">
    <text evidence="2">The sequence shown here is derived from an EMBL/GenBank/DDBJ whole genome shotgun (WGS) entry which is preliminary data.</text>
</comment>
<dbReference type="Proteomes" id="UP000783213">
    <property type="component" value="Unassembled WGS sequence"/>
</dbReference>
<evidence type="ECO:0000256" key="1">
    <source>
        <dbReference type="SAM" id="MobiDB-lite"/>
    </source>
</evidence>